<dbReference type="GO" id="GO:0055037">
    <property type="term" value="C:recycling endosome"/>
    <property type="evidence" value="ECO:0007669"/>
    <property type="project" value="TreeGrafter"/>
</dbReference>
<dbReference type="PROSITE" id="PS50211">
    <property type="entry name" value="DENN"/>
    <property type="match status" value="1"/>
</dbReference>
<dbReference type="PANTHER" id="PTHR13677:SF0">
    <property type="entry name" value="LD41638P"/>
    <property type="match status" value="1"/>
</dbReference>
<keyword evidence="4" id="KW-1185">Reference proteome</keyword>
<name>A0AAV5A0U4_9AGAM</name>
<evidence type="ECO:0000259" key="2">
    <source>
        <dbReference type="PROSITE" id="PS50211"/>
    </source>
</evidence>
<evidence type="ECO:0000313" key="3">
    <source>
        <dbReference type="EMBL" id="GJJ08219.1"/>
    </source>
</evidence>
<comment type="similarity">
    <text evidence="1">Belongs to the DENND6 family.</text>
</comment>
<proteinExistence type="inferred from homology"/>
<accession>A0AAV5A0U4</accession>
<dbReference type="InterPro" id="IPR024224">
    <property type="entry name" value="DENND6"/>
</dbReference>
<dbReference type="InterPro" id="IPR037516">
    <property type="entry name" value="Tripartite_DENN"/>
</dbReference>
<organism evidence="3 4">
    <name type="scientific">Clathrus columnatus</name>
    <dbReference type="NCBI Taxonomy" id="1419009"/>
    <lineage>
        <taxon>Eukaryota</taxon>
        <taxon>Fungi</taxon>
        <taxon>Dikarya</taxon>
        <taxon>Basidiomycota</taxon>
        <taxon>Agaricomycotina</taxon>
        <taxon>Agaricomycetes</taxon>
        <taxon>Phallomycetidae</taxon>
        <taxon>Phallales</taxon>
        <taxon>Clathraceae</taxon>
        <taxon>Clathrus</taxon>
    </lineage>
</organism>
<reference evidence="3" key="1">
    <citation type="submission" date="2021-10" db="EMBL/GenBank/DDBJ databases">
        <title>De novo Genome Assembly of Clathrus columnatus (Basidiomycota, Fungi) Using Illumina and Nanopore Sequence Data.</title>
        <authorList>
            <person name="Ogiso-Tanaka E."/>
            <person name="Itagaki H."/>
            <person name="Hosoya T."/>
            <person name="Hosaka K."/>
        </authorList>
    </citation>
    <scope>NUCLEOTIDE SEQUENCE</scope>
    <source>
        <strain evidence="3">MO-923</strain>
    </source>
</reference>
<dbReference type="AlphaFoldDB" id="A0AAV5A0U4"/>
<evidence type="ECO:0000313" key="4">
    <source>
        <dbReference type="Proteomes" id="UP001050691"/>
    </source>
</evidence>
<sequence length="511" mass="57673">MDDEIDIGTIRFQNTRKNSTPIGSLFRFSVDSSFSYDATKLVGSVKEEKPPEPPPDSFLHPLEQDKLNNLKNWIYGIAVGKSSSISIVFVQDLLTCCTNSELRSRHSAFSSFPDSAAFDTGMLVHSFEISLFLEEHNTSTTYGFACFSQMKDSTSRRGYVQIIKLLASRFISLGYPALDQACRDISEWPAPNPNQSLHIPFLGETFQIKIPASDDEVQITELSNIHEPLHTPLLACIPPLTPPSVAVLSSCLPSLWSIWELLLLREPIFVHGPNPRITSLAIWWMRDVIRPIPLLIDFRPYITIHDRDFASLVNKHAPRTGLIVGATNPFISSSTKHWPHRLMLGEINKNELIYNKSTKPSHEITGALGFTSRTHKRYTSKDRPLLASWEDAISKGGHHVPSEIIASQSLRQHFSSRTALFLVPLNRYLNSLIPTPAQVSQKSTLQSRLRTFSTADFLKSLVEHGTPLPFKSSSKRQEFYTRWLKTPAFGRWLAAQDEIVSDMLRERNAIH</sequence>
<gene>
    <name evidence="3" type="ORF">Clacol_002428</name>
</gene>
<dbReference type="EMBL" id="BPWL01000003">
    <property type="protein sequence ID" value="GJJ08219.1"/>
    <property type="molecule type" value="Genomic_DNA"/>
</dbReference>
<protein>
    <recommendedName>
        <fullName evidence="2">UDENN domain-containing protein</fullName>
    </recommendedName>
</protein>
<dbReference type="PANTHER" id="PTHR13677">
    <property type="entry name" value="LD41638P"/>
    <property type="match status" value="1"/>
</dbReference>
<feature type="domain" description="UDENN" evidence="2">
    <location>
        <begin position="75"/>
        <end position="505"/>
    </location>
</feature>
<evidence type="ECO:0000256" key="1">
    <source>
        <dbReference type="ARBA" id="ARBA00007159"/>
    </source>
</evidence>
<dbReference type="GO" id="GO:0005085">
    <property type="term" value="F:guanyl-nucleotide exchange factor activity"/>
    <property type="evidence" value="ECO:0007669"/>
    <property type="project" value="InterPro"/>
</dbReference>
<comment type="caution">
    <text evidence="3">The sequence shown here is derived from an EMBL/GenBank/DDBJ whole genome shotgun (WGS) entry which is preliminary data.</text>
</comment>
<dbReference type="Proteomes" id="UP001050691">
    <property type="component" value="Unassembled WGS sequence"/>
</dbReference>